<evidence type="ECO:0000313" key="3">
    <source>
        <dbReference type="Proteomes" id="UP000190395"/>
    </source>
</evidence>
<feature type="transmembrane region" description="Helical" evidence="1">
    <location>
        <begin position="12"/>
        <end position="35"/>
    </location>
</feature>
<evidence type="ECO:0000313" key="2">
    <source>
        <dbReference type="EMBL" id="SKA03851.1"/>
    </source>
</evidence>
<keyword evidence="1" id="KW-0812">Transmembrane</keyword>
<dbReference type="Proteomes" id="UP000190395">
    <property type="component" value="Unassembled WGS sequence"/>
</dbReference>
<reference evidence="2 3" key="1">
    <citation type="submission" date="2017-02" db="EMBL/GenBank/DDBJ databases">
        <authorList>
            <person name="Peterson S.W."/>
        </authorList>
    </citation>
    <scope>NUCLEOTIDE SEQUENCE [LARGE SCALE GENOMIC DNA]</scope>
    <source>
        <strain evidence="2 3">ATCC BAA-909</strain>
    </source>
</reference>
<proteinExistence type="predicted"/>
<dbReference type="EMBL" id="FUXC01000014">
    <property type="protein sequence ID" value="SKA03851.1"/>
    <property type="molecule type" value="Genomic_DNA"/>
</dbReference>
<dbReference type="STRING" id="225004.SAMN02745152_02010"/>
<gene>
    <name evidence="2" type="ORF">SAMN02745152_02010</name>
</gene>
<dbReference type="RefSeq" id="WP_078931750.1">
    <property type="nucleotide sequence ID" value="NZ_FUXC01000014.1"/>
</dbReference>
<sequence>MEEKIISSAAQVIIAITPIVGIAIGGVVVFFSLLWHHLEVRRQILSGTYKREKFNLKAYSLLIGLLLTGIGFMLTVVFALLGGISISLLGGLIPFSIGICAIIFYRVNDWE</sequence>
<keyword evidence="3" id="KW-1185">Reference proteome</keyword>
<evidence type="ECO:0000256" key="1">
    <source>
        <dbReference type="SAM" id="Phobius"/>
    </source>
</evidence>
<name>A0A1T4QK39_9SPIR</name>
<accession>A0A1T4QK39</accession>
<organism evidence="2 3">
    <name type="scientific">Treponema berlinense</name>
    <dbReference type="NCBI Taxonomy" id="225004"/>
    <lineage>
        <taxon>Bacteria</taxon>
        <taxon>Pseudomonadati</taxon>
        <taxon>Spirochaetota</taxon>
        <taxon>Spirochaetia</taxon>
        <taxon>Spirochaetales</taxon>
        <taxon>Treponemataceae</taxon>
        <taxon>Treponema</taxon>
    </lineage>
</organism>
<feature type="transmembrane region" description="Helical" evidence="1">
    <location>
        <begin position="56"/>
        <end position="80"/>
    </location>
</feature>
<dbReference type="AlphaFoldDB" id="A0A1T4QK39"/>
<keyword evidence="1" id="KW-0472">Membrane</keyword>
<keyword evidence="1" id="KW-1133">Transmembrane helix</keyword>
<dbReference type="GeneID" id="303368229"/>
<feature type="transmembrane region" description="Helical" evidence="1">
    <location>
        <begin position="86"/>
        <end position="105"/>
    </location>
</feature>
<protein>
    <submittedName>
        <fullName evidence="2">Uncharacterized protein</fullName>
    </submittedName>
</protein>